<comment type="caution">
    <text evidence="2">The sequence shown here is derived from an EMBL/GenBank/DDBJ whole genome shotgun (WGS) entry which is preliminary data.</text>
</comment>
<dbReference type="EMBL" id="CALLCH030000012">
    <property type="protein sequence ID" value="CAI4215685.1"/>
    <property type="molecule type" value="Genomic_DNA"/>
</dbReference>
<accession>A0A9P1H4A6</accession>
<protein>
    <submittedName>
        <fullName evidence="2">Uncharacterized protein</fullName>
    </submittedName>
</protein>
<gene>
    <name evidence="2" type="ORF">PPNO1_LOCUS5392</name>
</gene>
<dbReference type="AlphaFoldDB" id="A0A9P1H4A6"/>
<evidence type="ECO:0000256" key="1">
    <source>
        <dbReference type="SAM" id="MobiDB-lite"/>
    </source>
</evidence>
<organism evidence="2 3">
    <name type="scientific">Parascedosporium putredinis</name>
    <dbReference type="NCBI Taxonomy" id="1442378"/>
    <lineage>
        <taxon>Eukaryota</taxon>
        <taxon>Fungi</taxon>
        <taxon>Dikarya</taxon>
        <taxon>Ascomycota</taxon>
        <taxon>Pezizomycotina</taxon>
        <taxon>Sordariomycetes</taxon>
        <taxon>Hypocreomycetidae</taxon>
        <taxon>Microascales</taxon>
        <taxon>Microascaceae</taxon>
        <taxon>Parascedosporium</taxon>
    </lineage>
</organism>
<feature type="region of interest" description="Disordered" evidence="1">
    <location>
        <begin position="24"/>
        <end position="76"/>
    </location>
</feature>
<dbReference type="Proteomes" id="UP000838763">
    <property type="component" value="Unassembled WGS sequence"/>
</dbReference>
<keyword evidence="3" id="KW-1185">Reference proteome</keyword>
<reference evidence="2" key="1">
    <citation type="submission" date="2022-11" db="EMBL/GenBank/DDBJ databases">
        <authorList>
            <person name="Scott C."/>
            <person name="Bruce N."/>
        </authorList>
    </citation>
    <scope>NUCLEOTIDE SEQUENCE</scope>
</reference>
<evidence type="ECO:0000313" key="2">
    <source>
        <dbReference type="EMBL" id="CAI4215685.1"/>
    </source>
</evidence>
<name>A0A9P1H4A6_9PEZI</name>
<sequence length="139" mass="15059">MSSTESPILRPFTYADSFNHVGSASRSSSMSASVNFGPTRRTSKGPSHLATDPITPAGGLFGFPSSAHSRKASTGLWSPVRDEYEDDYFPDFDNKRRQTTTLLHNSGLALQEQQREQEVVAVVVDFGQHLGQSLGDAGL</sequence>
<proteinExistence type="predicted"/>
<feature type="compositionally biased region" description="Low complexity" evidence="1">
    <location>
        <begin position="24"/>
        <end position="33"/>
    </location>
</feature>
<evidence type="ECO:0000313" key="3">
    <source>
        <dbReference type="Proteomes" id="UP000838763"/>
    </source>
</evidence>